<feature type="transmembrane region" description="Helical" evidence="6">
    <location>
        <begin position="172"/>
        <end position="191"/>
    </location>
</feature>
<dbReference type="GO" id="GO:0005886">
    <property type="term" value="C:plasma membrane"/>
    <property type="evidence" value="ECO:0007669"/>
    <property type="project" value="UniProtKB-SubCell"/>
</dbReference>
<dbReference type="Pfam" id="PF07690">
    <property type="entry name" value="MFS_1"/>
    <property type="match status" value="1"/>
</dbReference>
<feature type="compositionally biased region" description="Low complexity" evidence="5">
    <location>
        <begin position="474"/>
        <end position="503"/>
    </location>
</feature>
<dbReference type="PROSITE" id="PS50850">
    <property type="entry name" value="MFS"/>
    <property type="match status" value="1"/>
</dbReference>
<dbReference type="Proteomes" id="UP000291591">
    <property type="component" value="Unassembled WGS sequence"/>
</dbReference>
<sequence>MSSAPPEPAVVDGARTRALVAVLAFGGIVVALQQTSVIPLIPQFPRLLDASAADTTWIVTATLLAGAVATPMVGRLADMFGKRRMLLICLAMLVVGSVTGALSTSLVPLVVGRAIQGLATGVIPLGISLMRDSLPAERLGSATASMSASLGVGGALGLPLAALIAQSLDWHILFWASAGLGVAVVGLVLWLVPESPQRAGGRFDGLGAVLLSVALVCVLLVVSKGNSWGWGDPLTLGLLVAGVVALGAWGAWELRTPQPLVDLRVSRRRQVLLTNCASAVFGFSMFAMSLVFPQLLQLPASTGYGLGQSILVAGLVLAPGGLCMIAMSPVSARITNASGPRTTLMLGAVVVAAGYGVGVLFHSEVWHLVASSIVVSSGVGLAYGAMPSLVMAAVPVTQTAAANSLNNLARAIGTSTASAVAGVLLAQLTTSVAGMTVPSESAFVLVMGLGGVTALVALAITAFIPPRKAPEETAPAVPSLSPAPSAGPEQAGPAPRPAATAAPSETVRPLVAGTVRRGGVPVVGAVLTVVDTAGSELGRARSGEEGRFAVTRSGTGRSRLLVVQSLGAAHAEFLTDGAEHVDLELDRFAGTAVRAGHDGADLVR</sequence>
<feature type="transmembrane region" description="Helical" evidence="6">
    <location>
        <begin position="55"/>
        <end position="73"/>
    </location>
</feature>
<dbReference type="CDD" id="cd17504">
    <property type="entry name" value="MFS_MMR_MDR_like"/>
    <property type="match status" value="1"/>
</dbReference>
<dbReference type="GO" id="GO:0022857">
    <property type="term" value="F:transmembrane transporter activity"/>
    <property type="evidence" value="ECO:0007669"/>
    <property type="project" value="InterPro"/>
</dbReference>
<accession>A0A4Q7UXR8</accession>
<keyword evidence="4 6" id="KW-0472">Membrane</keyword>
<dbReference type="Gene3D" id="1.20.1250.20">
    <property type="entry name" value="MFS general substrate transporter like domains"/>
    <property type="match status" value="1"/>
</dbReference>
<feature type="transmembrane region" description="Helical" evidence="6">
    <location>
        <begin position="408"/>
        <end position="430"/>
    </location>
</feature>
<feature type="transmembrane region" description="Helical" evidence="6">
    <location>
        <begin position="142"/>
        <end position="166"/>
    </location>
</feature>
<dbReference type="PANTHER" id="PTHR42718">
    <property type="entry name" value="MAJOR FACILITATOR SUPERFAMILY MULTIDRUG TRANSPORTER MFSC"/>
    <property type="match status" value="1"/>
</dbReference>
<feature type="region of interest" description="Disordered" evidence="5">
    <location>
        <begin position="471"/>
        <end position="505"/>
    </location>
</feature>
<dbReference type="InterPro" id="IPR020846">
    <property type="entry name" value="MFS_dom"/>
</dbReference>
<evidence type="ECO:0000256" key="5">
    <source>
        <dbReference type="SAM" id="MobiDB-lite"/>
    </source>
</evidence>
<evidence type="ECO:0000313" key="8">
    <source>
        <dbReference type="EMBL" id="RZT84939.1"/>
    </source>
</evidence>
<feature type="transmembrane region" description="Helical" evidence="6">
    <location>
        <begin position="85"/>
        <end position="104"/>
    </location>
</feature>
<evidence type="ECO:0000256" key="1">
    <source>
        <dbReference type="ARBA" id="ARBA00004651"/>
    </source>
</evidence>
<dbReference type="InterPro" id="IPR036259">
    <property type="entry name" value="MFS_trans_sf"/>
</dbReference>
<feature type="transmembrane region" description="Helical" evidence="6">
    <location>
        <begin position="234"/>
        <end position="252"/>
    </location>
</feature>
<protein>
    <submittedName>
        <fullName evidence="8">EmrB/QacA subfamily drug resistance transporter</fullName>
    </submittedName>
</protein>
<feature type="transmembrane region" description="Helical" evidence="6">
    <location>
        <begin position="442"/>
        <end position="464"/>
    </location>
</feature>
<dbReference type="AlphaFoldDB" id="A0A4Q7UXR8"/>
<gene>
    <name evidence="8" type="ORF">EV383_1799</name>
</gene>
<feature type="transmembrane region" description="Helical" evidence="6">
    <location>
        <begin position="373"/>
        <end position="396"/>
    </location>
</feature>
<feature type="transmembrane region" description="Helical" evidence="6">
    <location>
        <begin position="342"/>
        <end position="361"/>
    </location>
</feature>
<keyword evidence="9" id="KW-1185">Reference proteome</keyword>
<evidence type="ECO:0000259" key="7">
    <source>
        <dbReference type="PROSITE" id="PS50850"/>
    </source>
</evidence>
<evidence type="ECO:0000256" key="4">
    <source>
        <dbReference type="ARBA" id="ARBA00023136"/>
    </source>
</evidence>
<dbReference type="Gene3D" id="1.20.1720.10">
    <property type="entry name" value="Multidrug resistance protein D"/>
    <property type="match status" value="1"/>
</dbReference>
<dbReference type="PANTHER" id="PTHR42718:SF35">
    <property type="entry name" value="BLL0718 PROTEIN"/>
    <property type="match status" value="1"/>
</dbReference>
<dbReference type="SUPFAM" id="SSF103473">
    <property type="entry name" value="MFS general substrate transporter"/>
    <property type="match status" value="1"/>
</dbReference>
<evidence type="ECO:0000256" key="6">
    <source>
        <dbReference type="SAM" id="Phobius"/>
    </source>
</evidence>
<feature type="domain" description="Major facilitator superfamily (MFS) profile" evidence="7">
    <location>
        <begin position="19"/>
        <end position="469"/>
    </location>
</feature>
<name>A0A4Q7UXR8_PSEST</name>
<comment type="caution">
    <text evidence="8">The sequence shown here is derived from an EMBL/GenBank/DDBJ whole genome shotgun (WGS) entry which is preliminary data.</text>
</comment>
<keyword evidence="3 6" id="KW-1133">Transmembrane helix</keyword>
<comment type="subcellular location">
    <subcellularLocation>
        <location evidence="1">Cell membrane</location>
        <topology evidence="1">Multi-pass membrane protein</topology>
    </subcellularLocation>
</comment>
<feature type="transmembrane region" description="Helical" evidence="6">
    <location>
        <begin position="18"/>
        <end position="35"/>
    </location>
</feature>
<feature type="transmembrane region" description="Helical" evidence="6">
    <location>
        <begin position="304"/>
        <end position="330"/>
    </location>
</feature>
<feature type="transmembrane region" description="Helical" evidence="6">
    <location>
        <begin position="110"/>
        <end position="130"/>
    </location>
</feature>
<feature type="transmembrane region" description="Helical" evidence="6">
    <location>
        <begin position="203"/>
        <end position="222"/>
    </location>
</feature>
<evidence type="ECO:0000256" key="3">
    <source>
        <dbReference type="ARBA" id="ARBA00022989"/>
    </source>
</evidence>
<organism evidence="8 9">
    <name type="scientific">Pseudonocardia sediminis</name>
    <dbReference type="NCBI Taxonomy" id="1397368"/>
    <lineage>
        <taxon>Bacteria</taxon>
        <taxon>Bacillati</taxon>
        <taxon>Actinomycetota</taxon>
        <taxon>Actinomycetes</taxon>
        <taxon>Pseudonocardiales</taxon>
        <taxon>Pseudonocardiaceae</taxon>
        <taxon>Pseudonocardia</taxon>
    </lineage>
</organism>
<dbReference type="EMBL" id="SHKL01000001">
    <property type="protein sequence ID" value="RZT84939.1"/>
    <property type="molecule type" value="Genomic_DNA"/>
</dbReference>
<evidence type="ECO:0000256" key="2">
    <source>
        <dbReference type="ARBA" id="ARBA00022692"/>
    </source>
</evidence>
<feature type="transmembrane region" description="Helical" evidence="6">
    <location>
        <begin position="272"/>
        <end position="292"/>
    </location>
</feature>
<proteinExistence type="predicted"/>
<evidence type="ECO:0000313" key="9">
    <source>
        <dbReference type="Proteomes" id="UP000291591"/>
    </source>
</evidence>
<dbReference type="InterPro" id="IPR011701">
    <property type="entry name" value="MFS"/>
</dbReference>
<dbReference type="OrthoDB" id="4484751at2"/>
<keyword evidence="2 6" id="KW-0812">Transmembrane</keyword>
<reference evidence="8 9" key="1">
    <citation type="submission" date="2019-02" db="EMBL/GenBank/DDBJ databases">
        <title>Sequencing the genomes of 1000 actinobacteria strains.</title>
        <authorList>
            <person name="Klenk H.-P."/>
        </authorList>
    </citation>
    <scope>NUCLEOTIDE SEQUENCE [LARGE SCALE GENOMIC DNA]</scope>
    <source>
        <strain evidence="8 9">DSM 45779</strain>
    </source>
</reference>